<evidence type="ECO:0000259" key="2">
    <source>
        <dbReference type="PROSITE" id="PS50018"/>
    </source>
</evidence>
<dbReference type="VEuPathDB" id="AmoebaDB:KM1_092380"/>
<reference evidence="3 4" key="1">
    <citation type="submission" date="2016-05" db="EMBL/GenBank/DDBJ databases">
        <title>First whole genome sequencing of Entamoeba histolytica HM1:IMSS-clone-6.</title>
        <authorList>
            <person name="Mukherjee Avik.K."/>
            <person name="Izumyama S."/>
            <person name="Nakada-Tsukui K."/>
            <person name="Nozaki T."/>
        </authorList>
    </citation>
    <scope>NUCLEOTIDE SEQUENCE [LARGE SCALE GENOMIC DNA]</scope>
    <source>
        <strain evidence="3 4">HM1:IMSS clone 6</strain>
    </source>
</reference>
<dbReference type="InterPro" id="IPR008936">
    <property type="entry name" value="Rho_GTPase_activation_prot"/>
</dbReference>
<dbReference type="CDD" id="cd04519">
    <property type="entry name" value="RasGAP"/>
    <property type="match status" value="1"/>
</dbReference>
<dbReference type="GO" id="GO:0005096">
    <property type="term" value="F:GTPase activator activity"/>
    <property type="evidence" value="ECO:0007669"/>
    <property type="project" value="UniProtKB-KW"/>
</dbReference>
<protein>
    <submittedName>
        <fullName evidence="3">Ras GTPase-activating protein putative</fullName>
    </submittedName>
</protein>
<dbReference type="Proteomes" id="UP000078387">
    <property type="component" value="Unassembled WGS sequence"/>
</dbReference>
<sequence>MSDFNELFFINNKPTPLLYAYMKIMVKSVSLGEARMTCRVLLQYANAQGFLKEMLLWFGWEEIESTPPATFIFRGNSSFTRLLCYYMEEELQDFLKKTVGRLVADMITEIELNFDPSSLHDKINENLLFENLDVVCAVLNKFASLIIKNISLIPLKFSGIIRDLMAEIKRKDCDIETRYTTFKTIFFLRFLFPALNHAEKYIPSELRCDLIQVKEQIPQIVRFGQIVVNGKESEDQLSKYVLKACDPLRTAVETIFNYFCSFSSHRPKELSGINFKQQQLLTSEILSFIKPFLSQFKEHLEESGNNELFIKLFELIKRGKTPQKPSLELEPLEYSTKKLHNYLMKRIEELKIENDYYSSRIKEFHNDITIMRFIIEKIHQNKECLK</sequence>
<dbReference type="AlphaFoldDB" id="A0A5K1UJ53"/>
<dbReference type="InterPro" id="IPR001936">
    <property type="entry name" value="RasGAP_dom"/>
</dbReference>
<dbReference type="PROSITE" id="PS50018">
    <property type="entry name" value="RAS_GTPASE_ACTIV_2"/>
    <property type="match status" value="1"/>
</dbReference>
<dbReference type="VEuPathDB" id="AmoebaDB:EHI7A_047080"/>
<dbReference type="Gene3D" id="1.10.506.10">
    <property type="entry name" value="GTPase Activation - p120gap, domain 1"/>
    <property type="match status" value="1"/>
</dbReference>
<dbReference type="PANTHER" id="PTHR10194:SF151">
    <property type="entry name" value="NEUROFIBROMIN-A"/>
    <property type="match status" value="1"/>
</dbReference>
<dbReference type="PANTHER" id="PTHR10194">
    <property type="entry name" value="RAS GTPASE-ACTIVATING PROTEINS"/>
    <property type="match status" value="1"/>
</dbReference>
<organism evidence="3 4">
    <name type="scientific">Entamoeba histolytica</name>
    <dbReference type="NCBI Taxonomy" id="5759"/>
    <lineage>
        <taxon>Eukaryota</taxon>
        <taxon>Amoebozoa</taxon>
        <taxon>Evosea</taxon>
        <taxon>Archamoebae</taxon>
        <taxon>Mastigamoebida</taxon>
        <taxon>Entamoebidae</taxon>
        <taxon>Entamoeba</taxon>
    </lineage>
</organism>
<dbReference type="VEuPathDB" id="AmoebaDB:EHI_078720"/>
<accession>A0A5K1UJ53</accession>
<evidence type="ECO:0000313" key="3">
    <source>
        <dbReference type="EMBL" id="GAT96248.1"/>
    </source>
</evidence>
<dbReference type="Pfam" id="PF00616">
    <property type="entry name" value="RasGAP"/>
    <property type="match status" value="1"/>
</dbReference>
<dbReference type="InterPro" id="IPR039360">
    <property type="entry name" value="Ras_GTPase"/>
</dbReference>
<comment type="caution">
    <text evidence="3">The sequence shown here is derived from an EMBL/GenBank/DDBJ whole genome shotgun (WGS) entry which is preliminary data.</text>
</comment>
<evidence type="ECO:0000256" key="1">
    <source>
        <dbReference type="ARBA" id="ARBA00022468"/>
    </source>
</evidence>
<dbReference type="EMBL" id="BDEQ01000001">
    <property type="protein sequence ID" value="GAT96248.1"/>
    <property type="molecule type" value="Genomic_DNA"/>
</dbReference>
<feature type="domain" description="Ras-GAP" evidence="2">
    <location>
        <begin position="33"/>
        <end position="229"/>
    </location>
</feature>
<name>A0A5K1UJ53_ENTHI</name>
<keyword evidence="1" id="KW-0343">GTPase activation</keyword>
<proteinExistence type="predicted"/>
<dbReference type="OMA" id="HTDIKIM"/>
<gene>
    <name evidence="3" type="ORF">CL6EHI_078720</name>
</gene>
<evidence type="ECO:0000313" key="4">
    <source>
        <dbReference type="Proteomes" id="UP000078387"/>
    </source>
</evidence>
<dbReference type="SUPFAM" id="SSF48350">
    <property type="entry name" value="GTPase activation domain, GAP"/>
    <property type="match status" value="1"/>
</dbReference>
<dbReference type="VEuPathDB" id="AmoebaDB:EHI8A_047290"/>
<dbReference type="VEuPathDB" id="AmoebaDB:EHI5A_077410"/>